<keyword evidence="4" id="KW-1185">Reference proteome</keyword>
<dbReference type="NCBIfam" id="NF001696">
    <property type="entry name" value="PRK00451.1"/>
    <property type="match status" value="1"/>
</dbReference>
<accession>A0ABS5M5G9</accession>
<evidence type="ECO:0000259" key="2">
    <source>
        <dbReference type="Pfam" id="PF02347"/>
    </source>
</evidence>
<dbReference type="SUPFAM" id="SSF53383">
    <property type="entry name" value="PLP-dependent transferases"/>
    <property type="match status" value="1"/>
</dbReference>
<evidence type="ECO:0000313" key="3">
    <source>
        <dbReference type="EMBL" id="MBS3182443.1"/>
    </source>
</evidence>
<sequence>MLRHIGAESLESLFVDVPSALRQLEPFGLPPALRSEADLARYVRRRLSRNTPATRALNFCGAGVYQHDVPSVCVEVAGRAEFVSAYAGEPYEDHGKHQALFEYQCVMAELLEMDVVSIPTYDGYQAAGTALRMAGRITGHRRAVAVGSLLDDKRSRIAEYVAPTIDRIEHSTADIAAVRASLDEATAAVFLEIPDAEGLIDADIRAIADAAHAVGAIFVVSVDPIALGLLAAPASLGADIVCGDLQSLGNGMHFGGAHAGFLAVHDDPRFVYELPTRLFGAAPTRVEGELGFTDLAYERTSLAARENGVEWIGTASSLSAIVASVFLSLHGPHGMRELGDAILDRTSYAMEAIAARAGAQVRDADRPHFREFVVVLPDTAPTADALLERLVEHGVFGGVALNDSELLVAVTEVHTRDDIDTYIDALAQEVAA</sequence>
<dbReference type="InterPro" id="IPR049315">
    <property type="entry name" value="GDC-P_N"/>
</dbReference>
<proteinExistence type="predicted"/>
<evidence type="ECO:0000313" key="4">
    <source>
        <dbReference type="Proteomes" id="UP000811492"/>
    </source>
</evidence>
<feature type="domain" description="Glycine cleavage system P-protein N-terminal" evidence="2">
    <location>
        <begin position="1"/>
        <end position="425"/>
    </location>
</feature>
<dbReference type="EC" id="1.4.4.2" evidence="3"/>
<keyword evidence="1 3" id="KW-0560">Oxidoreductase</keyword>
<reference evidence="3 4" key="1">
    <citation type="submission" date="2021-02" db="EMBL/GenBank/DDBJ databases">
        <title>Draft genome and description of Leucobacter sp nov strain Marseille-Q4368.</title>
        <authorList>
            <person name="Boxberger M."/>
            <person name="La Scola B."/>
        </authorList>
    </citation>
    <scope>NUCLEOTIDE SEQUENCE [LARGE SCALE GENOMIC DNA]</scope>
    <source>
        <strain evidence="3 4">Marseille-Q4368</strain>
    </source>
</reference>
<name>A0ABS5M5G9_9MICO</name>
<dbReference type="GO" id="GO:0004375">
    <property type="term" value="F:glycine dehydrogenase (decarboxylating) activity"/>
    <property type="evidence" value="ECO:0007669"/>
    <property type="project" value="UniProtKB-EC"/>
</dbReference>
<organism evidence="3 4">
    <name type="scientific">Leucobacter manosquensis</name>
    <dbReference type="NCBI Taxonomy" id="2810611"/>
    <lineage>
        <taxon>Bacteria</taxon>
        <taxon>Bacillati</taxon>
        <taxon>Actinomycetota</taxon>
        <taxon>Actinomycetes</taxon>
        <taxon>Micrococcales</taxon>
        <taxon>Microbacteriaceae</taxon>
        <taxon>Leucobacter</taxon>
    </lineage>
</organism>
<dbReference type="InterPro" id="IPR023010">
    <property type="entry name" value="GcvPA"/>
</dbReference>
<dbReference type="EMBL" id="JAFEVO010000001">
    <property type="protein sequence ID" value="MBS3182443.1"/>
    <property type="molecule type" value="Genomic_DNA"/>
</dbReference>
<protein>
    <submittedName>
        <fullName evidence="3">Aminomethyl-transferring glycine dehydrogenase subunit GcvPA</fullName>
        <ecNumber evidence="3">1.4.4.2</ecNumber>
    </submittedName>
</protein>
<dbReference type="Gene3D" id="3.90.1150.10">
    <property type="entry name" value="Aspartate Aminotransferase, domain 1"/>
    <property type="match status" value="1"/>
</dbReference>
<dbReference type="Gene3D" id="3.40.640.10">
    <property type="entry name" value="Type I PLP-dependent aspartate aminotransferase-like (Major domain)"/>
    <property type="match status" value="1"/>
</dbReference>
<dbReference type="PANTHER" id="PTHR42806">
    <property type="entry name" value="GLYCINE CLEAVAGE SYSTEM P-PROTEIN"/>
    <property type="match status" value="1"/>
</dbReference>
<comment type="caution">
    <text evidence="3">The sequence shown here is derived from an EMBL/GenBank/DDBJ whole genome shotgun (WGS) entry which is preliminary data.</text>
</comment>
<dbReference type="Pfam" id="PF02347">
    <property type="entry name" value="GDC-P"/>
    <property type="match status" value="1"/>
</dbReference>
<dbReference type="Proteomes" id="UP000811492">
    <property type="component" value="Unassembled WGS sequence"/>
</dbReference>
<dbReference type="InterPro" id="IPR015421">
    <property type="entry name" value="PyrdxlP-dep_Trfase_major"/>
</dbReference>
<evidence type="ECO:0000256" key="1">
    <source>
        <dbReference type="ARBA" id="ARBA00023002"/>
    </source>
</evidence>
<gene>
    <name evidence="3" type="primary">gcvPA</name>
    <name evidence="3" type="ORF">JSQ98_09595</name>
</gene>
<dbReference type="PANTHER" id="PTHR42806:SF1">
    <property type="entry name" value="GLYCINE DEHYDROGENASE (DECARBOXYLATING)"/>
    <property type="match status" value="1"/>
</dbReference>
<dbReference type="InterPro" id="IPR015422">
    <property type="entry name" value="PyrdxlP-dep_Trfase_small"/>
</dbReference>
<dbReference type="InterPro" id="IPR015424">
    <property type="entry name" value="PyrdxlP-dep_Trfase"/>
</dbReference>